<reference evidence="2 3" key="1">
    <citation type="submission" date="2023-01" db="EMBL/GenBank/DDBJ databases">
        <title>Analysis of 21 Apiospora genomes using comparative genomics revels a genus with tremendous synthesis potential of carbohydrate active enzymes and secondary metabolites.</title>
        <authorList>
            <person name="Sorensen T."/>
        </authorList>
    </citation>
    <scope>NUCLEOTIDE SEQUENCE [LARGE SCALE GENOMIC DNA]</scope>
    <source>
        <strain evidence="2 3">CBS 83171</strain>
    </source>
</reference>
<evidence type="ECO:0000313" key="2">
    <source>
        <dbReference type="EMBL" id="KAK8063729.1"/>
    </source>
</evidence>
<proteinExistence type="predicted"/>
<protein>
    <submittedName>
        <fullName evidence="2">Uncharacterized protein</fullName>
    </submittedName>
</protein>
<keyword evidence="3" id="KW-1185">Reference proteome</keyword>
<comment type="caution">
    <text evidence="2">The sequence shown here is derived from an EMBL/GenBank/DDBJ whole genome shotgun (WGS) entry which is preliminary data.</text>
</comment>
<accession>A0ABR1UXR2</accession>
<gene>
    <name evidence="2" type="ORF">PG996_008381</name>
</gene>
<organism evidence="2 3">
    <name type="scientific">Apiospora saccharicola</name>
    <dbReference type="NCBI Taxonomy" id="335842"/>
    <lineage>
        <taxon>Eukaryota</taxon>
        <taxon>Fungi</taxon>
        <taxon>Dikarya</taxon>
        <taxon>Ascomycota</taxon>
        <taxon>Pezizomycotina</taxon>
        <taxon>Sordariomycetes</taxon>
        <taxon>Xylariomycetidae</taxon>
        <taxon>Amphisphaeriales</taxon>
        <taxon>Apiosporaceae</taxon>
        <taxon>Apiospora</taxon>
    </lineage>
</organism>
<evidence type="ECO:0000313" key="3">
    <source>
        <dbReference type="Proteomes" id="UP001446871"/>
    </source>
</evidence>
<evidence type="ECO:0000256" key="1">
    <source>
        <dbReference type="SAM" id="MobiDB-lite"/>
    </source>
</evidence>
<sequence length="139" mass="15762">MSSHILTDTTPMLRQLAISGACAEISNIRNAVRHHIYRDSIRNKETGKTQRSILFAIYQTERHGPQNGYRLCLVHEGYYIASPERKEGDPEEDEIDGLERDIPQGHEEMVVLGRPFWLGGDEGLQEANGDDIQVTFEPL</sequence>
<dbReference type="EMBL" id="JAQQWM010000005">
    <property type="protein sequence ID" value="KAK8063729.1"/>
    <property type="molecule type" value="Genomic_DNA"/>
</dbReference>
<name>A0ABR1UXR2_9PEZI</name>
<feature type="region of interest" description="Disordered" evidence="1">
    <location>
        <begin position="83"/>
        <end position="104"/>
    </location>
</feature>
<dbReference type="Proteomes" id="UP001446871">
    <property type="component" value="Unassembled WGS sequence"/>
</dbReference>